<dbReference type="InterPro" id="IPR004001">
    <property type="entry name" value="Actin_CS"/>
</dbReference>
<dbReference type="InterPro" id="IPR004000">
    <property type="entry name" value="Actin"/>
</dbReference>
<dbReference type="PROSITE" id="PS00432">
    <property type="entry name" value="ACTINS_2"/>
    <property type="match status" value="1"/>
</dbReference>
<dbReference type="Gene3D" id="3.90.640.10">
    <property type="entry name" value="Actin, Chain A, domain 4"/>
    <property type="match status" value="1"/>
</dbReference>
<dbReference type="Gene3D" id="3.30.420.40">
    <property type="match status" value="2"/>
</dbReference>
<dbReference type="SMART" id="SM00268">
    <property type="entry name" value="ACTIN"/>
    <property type="match status" value="1"/>
</dbReference>
<evidence type="ECO:0000256" key="4">
    <source>
        <dbReference type="ARBA" id="ARBA00038483"/>
    </source>
</evidence>
<dbReference type="InParanoid" id="A0A0D2UAB5"/>
<dbReference type="CDD" id="cd10216">
    <property type="entry name" value="ASKHA_NBD_Arp1"/>
    <property type="match status" value="1"/>
</dbReference>
<gene>
    <name evidence="5" type="ORF">CAOG_003033</name>
</gene>
<evidence type="ECO:0000313" key="5">
    <source>
        <dbReference type="EMBL" id="KJE91991.1"/>
    </source>
</evidence>
<dbReference type="eggNOG" id="KOG0676">
    <property type="taxonomic scope" value="Eukaryota"/>
</dbReference>
<comment type="subcellular location">
    <subcellularLocation>
        <location evidence="1">Cytoplasm</location>
        <location evidence="1">Cytoskeleton</location>
    </subcellularLocation>
</comment>
<dbReference type="InterPro" id="IPR020902">
    <property type="entry name" value="Actin/actin-like_CS"/>
</dbReference>
<sequence length="392" mass="43660">MSLHEVISNQPVVIDQGSGMIKAGFAGDLEPKHIAPTCVGRPKHRRVMTDAVEGAYFMGGRIAQHRGLLRLSHPIEHGVVTNWEDAERLWQHTYSKEGLGVAPEEHPVLLTEQPLNSTRNREKAASVFFENFNVPALYFALPAVLSLYASGRTTGVVLDSGDGVTTAVPVYEGFAMPLSINRMDLAGRDVTRQLRMLLRKEGYDLHTSAEFDIARTIKERVCYFELDPSRAGVESSSEPSTYTLPDESIIEVGQARHRAAEILFNPQLADKEYMGVHEMVYDSVFKCDIDMRVTLLSNIVLSGGSTLMRGFGNRLVNELHRVVNNPGRSSSTQQTAQRSNIRTIRVSAPRERLYSAWIGGSILASLDAFKTMWVSKQEYDDVGPNVLHRKTF</sequence>
<dbReference type="Proteomes" id="UP000008743">
    <property type="component" value="Unassembled WGS sequence"/>
</dbReference>
<keyword evidence="6" id="KW-1185">Reference proteome</keyword>
<dbReference type="SUPFAM" id="SSF53067">
    <property type="entry name" value="Actin-like ATPase domain"/>
    <property type="match status" value="2"/>
</dbReference>
<dbReference type="Pfam" id="PF00022">
    <property type="entry name" value="Actin"/>
    <property type="match status" value="1"/>
</dbReference>
<keyword evidence="2" id="KW-0963">Cytoplasm</keyword>
<keyword evidence="3" id="KW-0206">Cytoskeleton</keyword>
<dbReference type="FunFam" id="3.30.420.40:FF:000188">
    <property type="entry name" value="Actin like 6B"/>
    <property type="match status" value="1"/>
</dbReference>
<dbReference type="EMBL" id="KE346363">
    <property type="protein sequence ID" value="KJE91991.1"/>
    <property type="molecule type" value="Genomic_DNA"/>
</dbReference>
<dbReference type="PANTHER" id="PTHR11937">
    <property type="entry name" value="ACTIN"/>
    <property type="match status" value="1"/>
</dbReference>
<dbReference type="RefSeq" id="XP_004363872.1">
    <property type="nucleotide sequence ID" value="XM_004363815.2"/>
</dbReference>
<dbReference type="PRINTS" id="PR00190">
    <property type="entry name" value="ACTIN"/>
</dbReference>
<evidence type="ECO:0000256" key="1">
    <source>
        <dbReference type="ARBA" id="ARBA00004245"/>
    </source>
</evidence>
<dbReference type="AlphaFoldDB" id="A0A0D2UAB5"/>
<dbReference type="PhylomeDB" id="A0A0D2UAB5"/>
<evidence type="ECO:0000313" key="6">
    <source>
        <dbReference type="Proteomes" id="UP000008743"/>
    </source>
</evidence>
<dbReference type="OrthoDB" id="5132116at2759"/>
<dbReference type="InterPro" id="IPR043129">
    <property type="entry name" value="ATPase_NBD"/>
</dbReference>
<reference evidence="6" key="1">
    <citation type="submission" date="2011-02" db="EMBL/GenBank/DDBJ databases">
        <title>The Genome Sequence of Capsaspora owczarzaki ATCC 30864.</title>
        <authorList>
            <person name="Russ C."/>
            <person name="Cuomo C."/>
            <person name="Burger G."/>
            <person name="Gray M.W."/>
            <person name="Holland P.W.H."/>
            <person name="King N."/>
            <person name="Lang F.B.F."/>
            <person name="Roger A.J."/>
            <person name="Ruiz-Trillo I."/>
            <person name="Young S.K."/>
            <person name="Zeng Q."/>
            <person name="Gargeya S."/>
            <person name="Alvarado L."/>
            <person name="Berlin A."/>
            <person name="Chapman S.B."/>
            <person name="Chen Z."/>
            <person name="Freedman E."/>
            <person name="Gellesch M."/>
            <person name="Goldberg J."/>
            <person name="Griggs A."/>
            <person name="Gujja S."/>
            <person name="Heilman E."/>
            <person name="Heiman D."/>
            <person name="Howarth C."/>
            <person name="Mehta T."/>
            <person name="Neiman D."/>
            <person name="Pearson M."/>
            <person name="Roberts A."/>
            <person name="Saif S."/>
            <person name="Shea T."/>
            <person name="Shenoy N."/>
            <person name="Sisk P."/>
            <person name="Stolte C."/>
            <person name="Sykes S."/>
            <person name="White J."/>
            <person name="Yandava C."/>
            <person name="Haas B."/>
            <person name="Nusbaum C."/>
            <person name="Birren B."/>
        </authorList>
    </citation>
    <scope>NUCLEOTIDE SEQUENCE</scope>
    <source>
        <strain evidence="6">ATCC 30864</strain>
    </source>
</reference>
<dbReference type="PROSITE" id="PS01132">
    <property type="entry name" value="ACTINS_ACT_LIKE"/>
    <property type="match status" value="1"/>
</dbReference>
<dbReference type="STRING" id="595528.A0A0D2UAB5"/>
<protein>
    <submittedName>
        <fullName evidence="5">Beta-centracetin</fullName>
    </submittedName>
</protein>
<proteinExistence type="inferred from homology"/>
<dbReference type="FunFam" id="3.90.640.10:FF:000007">
    <property type="entry name" value="Actin like 7B"/>
    <property type="match status" value="1"/>
</dbReference>
<dbReference type="GO" id="GO:0005856">
    <property type="term" value="C:cytoskeleton"/>
    <property type="evidence" value="ECO:0007669"/>
    <property type="project" value="UniProtKB-SubCell"/>
</dbReference>
<name>A0A0D2UAB5_CAPO3</name>
<comment type="similarity">
    <text evidence="4">Belongs to the actin family. ARP1 subfamily.</text>
</comment>
<dbReference type="OMA" id="FERMWIS"/>
<organism evidence="5 6">
    <name type="scientific">Capsaspora owczarzaki (strain ATCC 30864)</name>
    <dbReference type="NCBI Taxonomy" id="595528"/>
    <lineage>
        <taxon>Eukaryota</taxon>
        <taxon>Filasterea</taxon>
        <taxon>Capsaspora</taxon>
    </lineage>
</organism>
<evidence type="ECO:0000256" key="2">
    <source>
        <dbReference type="ARBA" id="ARBA00022490"/>
    </source>
</evidence>
<evidence type="ECO:0000256" key="3">
    <source>
        <dbReference type="ARBA" id="ARBA00023212"/>
    </source>
</evidence>
<accession>A0A0D2UAB5</accession>